<gene>
    <name evidence="3" type="ORF">ATNIH1004_003009</name>
    <name evidence="4" type="ORF">EYZ11_008189</name>
</gene>
<dbReference type="OrthoDB" id="10255128at2759"/>
<name>A0A4S3JBH9_9EURO</name>
<dbReference type="GO" id="GO:0030479">
    <property type="term" value="C:actin cortical patch"/>
    <property type="evidence" value="ECO:0007669"/>
    <property type="project" value="TreeGrafter"/>
</dbReference>
<dbReference type="EMBL" id="SOSA01000342">
    <property type="protein sequence ID" value="THC92345.1"/>
    <property type="molecule type" value="Genomic_DNA"/>
</dbReference>
<evidence type="ECO:0000313" key="3">
    <source>
        <dbReference type="EMBL" id="KAA8650325.1"/>
    </source>
</evidence>
<feature type="region of interest" description="Disordered" evidence="1">
    <location>
        <begin position="220"/>
        <end position="239"/>
    </location>
</feature>
<sequence length="361" mass="37717">MPRGMHSPLPASLRSECIKASQILESFINGSFRGSPGKELPARVLASAKGFAIFTASRAGFLGSVRFGSGILIARLDDGSWSAPSAIAIAGIGAGGQFGLELTDFVFMLDDQALHTFSRLGSLTLSGNISIAFGPFGRSAEYSGGASSKGVASMFSYSKTKGIYGGLTIEGGMVLERRSANKKFYQRKVTVNQLLKGEIAPPSEAESLMRVLADKIFSPSTSELSRNPSGSEAAELSGELDAQQHIPSVIQAGLDGNQAIHELEGTPSSPQPAETLQLSVQPSTPGPSREPSGKEDQESGRSSENASGEPSEIPGQESPEKPSKNTSEEIAPSIPEKPLPSDKVTPQGPSNSHSEELASNA</sequence>
<dbReference type="InterPro" id="IPR007461">
    <property type="entry name" value="Ysc84_actin-binding"/>
</dbReference>
<dbReference type="GO" id="GO:0051666">
    <property type="term" value="P:actin cortical patch localization"/>
    <property type="evidence" value="ECO:0007669"/>
    <property type="project" value="TreeGrafter"/>
</dbReference>
<feature type="compositionally biased region" description="Basic and acidic residues" evidence="1">
    <location>
        <begin position="318"/>
        <end position="327"/>
    </location>
</feature>
<dbReference type="GO" id="GO:0051015">
    <property type="term" value="F:actin filament binding"/>
    <property type="evidence" value="ECO:0007669"/>
    <property type="project" value="TreeGrafter"/>
</dbReference>
<dbReference type="RefSeq" id="XP_033429686.1">
    <property type="nucleotide sequence ID" value="XM_033567691.1"/>
</dbReference>
<organism evidence="4 5">
    <name type="scientific">Aspergillus tanneri</name>
    <dbReference type="NCBI Taxonomy" id="1220188"/>
    <lineage>
        <taxon>Eukaryota</taxon>
        <taxon>Fungi</taxon>
        <taxon>Dikarya</taxon>
        <taxon>Ascomycota</taxon>
        <taxon>Pezizomycotina</taxon>
        <taxon>Eurotiomycetes</taxon>
        <taxon>Eurotiomycetidae</taxon>
        <taxon>Eurotiales</taxon>
        <taxon>Aspergillaceae</taxon>
        <taxon>Aspergillus</taxon>
        <taxon>Aspergillus subgen. Circumdati</taxon>
    </lineage>
</organism>
<reference evidence="4 5" key="1">
    <citation type="submission" date="2019-03" db="EMBL/GenBank/DDBJ databases">
        <title>The genome sequence of a newly discovered highly antifungal drug resistant Aspergillus species, Aspergillus tanneri NIH 1004.</title>
        <authorList>
            <person name="Mounaud S."/>
            <person name="Singh I."/>
            <person name="Joardar V."/>
            <person name="Pakala S."/>
            <person name="Pakala S."/>
            <person name="Venepally P."/>
            <person name="Hoover J."/>
            <person name="Nierman W."/>
            <person name="Chung J."/>
            <person name="Losada L."/>
        </authorList>
    </citation>
    <scope>NUCLEOTIDE SEQUENCE [LARGE SCALE GENOMIC DNA]</scope>
    <source>
        <strain evidence="4 5">NIH1004</strain>
    </source>
</reference>
<dbReference type="STRING" id="1220188.A0A4S3JBH9"/>
<protein>
    <recommendedName>
        <fullName evidence="2">Ysc84 actin-binding domain-containing protein</fullName>
    </recommendedName>
</protein>
<dbReference type="AlphaFoldDB" id="A0A4S3JBH9"/>
<accession>A0A4S3JBH9</accession>
<feature type="domain" description="Ysc84 actin-binding" evidence="2">
    <location>
        <begin position="91"/>
        <end position="213"/>
    </location>
</feature>
<evidence type="ECO:0000256" key="1">
    <source>
        <dbReference type="SAM" id="MobiDB-lite"/>
    </source>
</evidence>
<evidence type="ECO:0000259" key="2">
    <source>
        <dbReference type="Pfam" id="PF04366"/>
    </source>
</evidence>
<dbReference type="Proteomes" id="UP000324241">
    <property type="component" value="Unassembled WGS sequence"/>
</dbReference>
<dbReference type="EMBL" id="QUQM01000001">
    <property type="protein sequence ID" value="KAA8650325.1"/>
    <property type="molecule type" value="Genomic_DNA"/>
</dbReference>
<dbReference type="Pfam" id="PF04366">
    <property type="entry name" value="Ysc84"/>
    <property type="match status" value="1"/>
</dbReference>
<dbReference type="GeneID" id="54325711"/>
<feature type="compositionally biased region" description="Basic and acidic residues" evidence="1">
    <location>
        <begin position="291"/>
        <end position="301"/>
    </location>
</feature>
<dbReference type="Proteomes" id="UP000308092">
    <property type="component" value="Unassembled WGS sequence"/>
</dbReference>
<evidence type="ECO:0000313" key="5">
    <source>
        <dbReference type="Proteomes" id="UP000308092"/>
    </source>
</evidence>
<reference evidence="3 6" key="2">
    <citation type="submission" date="2019-08" db="EMBL/GenBank/DDBJ databases">
        <title>The genome sequence of a newly discovered highly antifungal drug resistant Aspergillus species, Aspergillus tanneri NIH 1004.</title>
        <authorList>
            <person name="Mounaud S."/>
            <person name="Singh I."/>
            <person name="Joardar V."/>
            <person name="Pakala S."/>
            <person name="Pakala S."/>
            <person name="Venepally P."/>
            <person name="Chung J.K."/>
            <person name="Losada L."/>
            <person name="Nierman W.C."/>
        </authorList>
    </citation>
    <scope>NUCLEOTIDE SEQUENCE [LARGE SCALE GENOMIC DNA]</scope>
    <source>
        <strain evidence="3 6">NIH1004</strain>
    </source>
</reference>
<dbReference type="PANTHER" id="PTHR15629">
    <property type="entry name" value="SH3YL1 PROTEIN"/>
    <property type="match status" value="1"/>
</dbReference>
<feature type="compositionally biased region" description="Polar residues" evidence="1">
    <location>
        <begin position="347"/>
        <end position="361"/>
    </location>
</feature>
<dbReference type="PANTHER" id="PTHR15629:SF2">
    <property type="entry name" value="SH3 DOMAIN-CONTAINING YSC84-LIKE PROTEIN 1"/>
    <property type="match status" value="1"/>
</dbReference>
<keyword evidence="5" id="KW-1185">Reference proteome</keyword>
<dbReference type="VEuPathDB" id="FungiDB:EYZ11_008189"/>
<feature type="compositionally biased region" description="Polar residues" evidence="1">
    <location>
        <begin position="266"/>
        <end position="283"/>
    </location>
</feature>
<evidence type="ECO:0000313" key="4">
    <source>
        <dbReference type="EMBL" id="THC92345.1"/>
    </source>
</evidence>
<feature type="region of interest" description="Disordered" evidence="1">
    <location>
        <begin position="261"/>
        <end position="361"/>
    </location>
</feature>
<dbReference type="InterPro" id="IPR051702">
    <property type="entry name" value="SH3_domain_YSC84-like"/>
</dbReference>
<evidence type="ECO:0000313" key="6">
    <source>
        <dbReference type="Proteomes" id="UP000324241"/>
    </source>
</evidence>
<feature type="compositionally biased region" description="Polar residues" evidence="1">
    <location>
        <begin position="220"/>
        <end position="230"/>
    </location>
</feature>
<dbReference type="GO" id="GO:0051017">
    <property type="term" value="P:actin filament bundle assembly"/>
    <property type="evidence" value="ECO:0007669"/>
    <property type="project" value="TreeGrafter"/>
</dbReference>
<dbReference type="GO" id="GO:0035091">
    <property type="term" value="F:phosphatidylinositol binding"/>
    <property type="evidence" value="ECO:0007669"/>
    <property type="project" value="TreeGrafter"/>
</dbReference>
<proteinExistence type="predicted"/>
<comment type="caution">
    <text evidence="4">The sequence shown here is derived from an EMBL/GenBank/DDBJ whole genome shotgun (WGS) entry which is preliminary data.</text>
</comment>